<feature type="compositionally biased region" description="Low complexity" evidence="1">
    <location>
        <begin position="210"/>
        <end position="225"/>
    </location>
</feature>
<reference evidence="3" key="1">
    <citation type="submission" date="2021-07" db="EMBL/GenBank/DDBJ databases">
        <authorList>
            <person name="Branca A.L. A."/>
        </authorList>
    </citation>
    <scope>NUCLEOTIDE SEQUENCE</scope>
</reference>
<dbReference type="Pfam" id="PF24494">
    <property type="entry name" value="DUF7587"/>
    <property type="match status" value="1"/>
</dbReference>
<dbReference type="EMBL" id="CAJVPD010000177">
    <property type="protein sequence ID" value="CAG8362530.1"/>
    <property type="molecule type" value="Genomic_DNA"/>
</dbReference>
<dbReference type="AlphaFoldDB" id="A0A9W4IZ86"/>
<protein>
    <recommendedName>
        <fullName evidence="2">DUF7587 domain-containing protein</fullName>
    </recommendedName>
</protein>
<feature type="region of interest" description="Disordered" evidence="1">
    <location>
        <begin position="188"/>
        <end position="231"/>
    </location>
</feature>
<feature type="region of interest" description="Disordered" evidence="1">
    <location>
        <begin position="145"/>
        <end position="169"/>
    </location>
</feature>
<sequence length="665" mass="75998">MAPVKFVWKTKPKAARHLRESRLDKPPKNPRLRWDREKRFVLCCMYRFCVCNQHQTEKIFSHIFRWHLNERGIMDVVPFRTLSTQWRWMENTGHADWEHVQDITFERSAKALEIMTKIRSAATALSIPLQTKRSHETQPLERLSVETPHTVPETHTSAMPSTLNSSGSRTLTLRHSLIPNRISNREEPIVSVPVPPDWNFPSARPKSGLETPTTEQQSDSSDSEQGYNEPVVTSHGKTCLWCHQDPENGFQIPESEVQNEETGVSDEVSNHITENQPGKPDLEGLHPDKIPPLLYRWFNEDSQGANSNEGFLSGLFCVKPFNREDISNKRFIKHFIHHVQKEEISTPFISTSETPLAPIHRAIDSTKPASLAVFDTTKLKTKVFYAYPIAKYTRTFTRKWQGWGEYLIWGKVPSNAIVFVSPISKIEHLAASHSDINRLLLLQILRDSQFCNHVLRARLANKRKSAYKSGRTFAKLLVHLRFPRLYWEYLAGGFMRCWGWESEEERVNFLKGMKSEFPYSTELSDSESEEPPRPKFKKPRRSPPPSDKDFAPSMNFLDSDSSESDETTESANESGIMEVRSETVDDGQYSTHESMSSFGFLAGSSRRRRRDGIRSVRMLERGYPSSALRNEISPVVSDQVPSQPVVGRAGVGDLMVFAGGAWSPL</sequence>
<organism evidence="3 4">
    <name type="scientific">Penicillium salamii</name>
    <dbReference type="NCBI Taxonomy" id="1612424"/>
    <lineage>
        <taxon>Eukaryota</taxon>
        <taxon>Fungi</taxon>
        <taxon>Dikarya</taxon>
        <taxon>Ascomycota</taxon>
        <taxon>Pezizomycotina</taxon>
        <taxon>Eurotiomycetes</taxon>
        <taxon>Eurotiomycetidae</taxon>
        <taxon>Eurotiales</taxon>
        <taxon>Aspergillaceae</taxon>
        <taxon>Penicillium</taxon>
    </lineage>
</organism>
<dbReference type="InterPro" id="IPR056009">
    <property type="entry name" value="DUF7587"/>
</dbReference>
<feature type="domain" description="DUF7587" evidence="2">
    <location>
        <begin position="290"/>
        <end position="424"/>
    </location>
</feature>
<evidence type="ECO:0000259" key="2">
    <source>
        <dbReference type="Pfam" id="PF24494"/>
    </source>
</evidence>
<dbReference type="OrthoDB" id="2143914at2759"/>
<dbReference type="Proteomes" id="UP001152592">
    <property type="component" value="Unassembled WGS sequence"/>
</dbReference>
<evidence type="ECO:0000313" key="4">
    <source>
        <dbReference type="Proteomes" id="UP001152592"/>
    </source>
</evidence>
<name>A0A9W4IZ86_9EURO</name>
<evidence type="ECO:0000256" key="1">
    <source>
        <dbReference type="SAM" id="MobiDB-lite"/>
    </source>
</evidence>
<proteinExistence type="predicted"/>
<comment type="caution">
    <text evidence="3">The sequence shown here is derived from an EMBL/GenBank/DDBJ whole genome shotgun (WGS) entry which is preliminary data.</text>
</comment>
<feature type="compositionally biased region" description="Polar residues" evidence="1">
    <location>
        <begin position="153"/>
        <end position="169"/>
    </location>
</feature>
<feature type="region of interest" description="Disordered" evidence="1">
    <location>
        <begin position="520"/>
        <end position="591"/>
    </location>
</feature>
<accession>A0A9W4IZ86</accession>
<evidence type="ECO:0000313" key="3">
    <source>
        <dbReference type="EMBL" id="CAG8362530.1"/>
    </source>
</evidence>
<gene>
    <name evidence="3" type="ORF">PSALAMII_LOCUS3790</name>
</gene>